<name>A0A392TVP2_9FABA</name>
<protein>
    <submittedName>
        <fullName evidence="1">Uncharacterized protein</fullName>
    </submittedName>
</protein>
<accession>A0A392TVP2</accession>
<organism evidence="1 2">
    <name type="scientific">Trifolium medium</name>
    <dbReference type="NCBI Taxonomy" id="97028"/>
    <lineage>
        <taxon>Eukaryota</taxon>
        <taxon>Viridiplantae</taxon>
        <taxon>Streptophyta</taxon>
        <taxon>Embryophyta</taxon>
        <taxon>Tracheophyta</taxon>
        <taxon>Spermatophyta</taxon>
        <taxon>Magnoliopsida</taxon>
        <taxon>eudicotyledons</taxon>
        <taxon>Gunneridae</taxon>
        <taxon>Pentapetalae</taxon>
        <taxon>rosids</taxon>
        <taxon>fabids</taxon>
        <taxon>Fabales</taxon>
        <taxon>Fabaceae</taxon>
        <taxon>Papilionoideae</taxon>
        <taxon>50 kb inversion clade</taxon>
        <taxon>NPAAA clade</taxon>
        <taxon>Hologalegina</taxon>
        <taxon>IRL clade</taxon>
        <taxon>Trifolieae</taxon>
        <taxon>Trifolium</taxon>
    </lineage>
</organism>
<comment type="caution">
    <text evidence="1">The sequence shown here is derived from an EMBL/GenBank/DDBJ whole genome shotgun (WGS) entry which is preliminary data.</text>
</comment>
<keyword evidence="2" id="KW-1185">Reference proteome</keyword>
<reference evidence="1 2" key="1">
    <citation type="journal article" date="2018" name="Front. Plant Sci.">
        <title>Red Clover (Trifolium pratense) and Zigzag Clover (T. medium) - A Picture of Genomic Similarities and Differences.</title>
        <authorList>
            <person name="Dluhosova J."/>
            <person name="Istvanek J."/>
            <person name="Nedelnik J."/>
            <person name="Repkova J."/>
        </authorList>
    </citation>
    <scope>NUCLEOTIDE SEQUENCE [LARGE SCALE GENOMIC DNA]</scope>
    <source>
        <strain evidence="2">cv. 10/8</strain>
        <tissue evidence="1">Leaf</tissue>
    </source>
</reference>
<dbReference type="EMBL" id="LXQA010650794">
    <property type="protein sequence ID" value="MCI64186.1"/>
    <property type="molecule type" value="Genomic_DNA"/>
</dbReference>
<dbReference type="Proteomes" id="UP000265520">
    <property type="component" value="Unassembled WGS sequence"/>
</dbReference>
<proteinExistence type="predicted"/>
<evidence type="ECO:0000313" key="1">
    <source>
        <dbReference type="EMBL" id="MCI64186.1"/>
    </source>
</evidence>
<feature type="non-terminal residue" evidence="1">
    <location>
        <position position="33"/>
    </location>
</feature>
<dbReference type="AlphaFoldDB" id="A0A392TVP2"/>
<sequence>MDEAEIIVEAVADNEPVNLVRPPGSEPAIFYMY</sequence>
<evidence type="ECO:0000313" key="2">
    <source>
        <dbReference type="Proteomes" id="UP000265520"/>
    </source>
</evidence>